<comment type="caution">
    <text evidence="3">The sequence shown here is derived from an EMBL/GenBank/DDBJ whole genome shotgun (WGS) entry which is preliminary data.</text>
</comment>
<reference evidence="3 4" key="1">
    <citation type="submission" date="2024-01" db="EMBL/GenBank/DDBJ databases">
        <title>Genome assemblies of Stephania.</title>
        <authorList>
            <person name="Yang L."/>
        </authorList>
    </citation>
    <scope>NUCLEOTIDE SEQUENCE [LARGE SCALE GENOMIC DNA]</scope>
    <source>
        <strain evidence="3">JXDWG</strain>
        <tissue evidence="3">Leaf</tissue>
    </source>
</reference>
<feature type="coiled-coil region" evidence="1">
    <location>
        <begin position="193"/>
        <end position="245"/>
    </location>
</feature>
<feature type="compositionally biased region" description="Pro residues" evidence="2">
    <location>
        <begin position="325"/>
        <end position="334"/>
    </location>
</feature>
<dbReference type="EMBL" id="JBBNAG010000008">
    <property type="protein sequence ID" value="KAK9112137.1"/>
    <property type="molecule type" value="Genomic_DNA"/>
</dbReference>
<feature type="compositionally biased region" description="Pro residues" evidence="2">
    <location>
        <begin position="252"/>
        <end position="263"/>
    </location>
</feature>
<feature type="region of interest" description="Disordered" evidence="2">
    <location>
        <begin position="250"/>
        <end position="334"/>
    </location>
</feature>
<dbReference type="InterPro" id="IPR004252">
    <property type="entry name" value="Probable_transposase_24"/>
</dbReference>
<feature type="compositionally biased region" description="Basic and acidic residues" evidence="2">
    <location>
        <begin position="306"/>
        <end position="315"/>
    </location>
</feature>
<proteinExistence type="predicted"/>
<name>A0AAP0IBF6_9MAGN</name>
<sequence>MSFTIYDTWCRKAAIRYTGNIYLIAKKRISHIYLTEEVFEHYKRMRATYETFKKKSEQMSTNRKSEVGGSGTGISLHSAGSISARQHGDTLEKRLQRRLTRKEMFRHLHTHGHDGQTFVDQRSAKIDAELTRRLEEMSTQTPDTSIDEDAVYLEVVPEVKGRDYGLGSQGFHRSISLGEASSSRGPAYGPHELEELQRDHQRLQETLLKERMERQEQMQRDKMERQEENREMQDWLARMEALLMQHLGIRPYVPPTPRTPPSPVTERSRPQSNDHPGYFTTDITPPQSAHPDDHQPGHWTDPHILLPEDQRHLLDDHDEFMSQLTPPPRPPPRQ</sequence>
<keyword evidence="4" id="KW-1185">Reference proteome</keyword>
<gene>
    <name evidence="3" type="ORF">Scep_019656</name>
</gene>
<organism evidence="3 4">
    <name type="scientific">Stephania cephalantha</name>
    <dbReference type="NCBI Taxonomy" id="152367"/>
    <lineage>
        <taxon>Eukaryota</taxon>
        <taxon>Viridiplantae</taxon>
        <taxon>Streptophyta</taxon>
        <taxon>Embryophyta</taxon>
        <taxon>Tracheophyta</taxon>
        <taxon>Spermatophyta</taxon>
        <taxon>Magnoliopsida</taxon>
        <taxon>Ranunculales</taxon>
        <taxon>Menispermaceae</taxon>
        <taxon>Menispermoideae</taxon>
        <taxon>Cissampelideae</taxon>
        <taxon>Stephania</taxon>
    </lineage>
</organism>
<dbReference type="AlphaFoldDB" id="A0AAP0IBF6"/>
<evidence type="ECO:0000313" key="4">
    <source>
        <dbReference type="Proteomes" id="UP001419268"/>
    </source>
</evidence>
<evidence type="ECO:0000313" key="3">
    <source>
        <dbReference type="EMBL" id="KAK9112137.1"/>
    </source>
</evidence>
<protein>
    <submittedName>
        <fullName evidence="3">Uncharacterized protein</fullName>
    </submittedName>
</protein>
<accession>A0AAP0IBF6</accession>
<evidence type="ECO:0000256" key="1">
    <source>
        <dbReference type="SAM" id="Coils"/>
    </source>
</evidence>
<evidence type="ECO:0000256" key="2">
    <source>
        <dbReference type="SAM" id="MobiDB-lite"/>
    </source>
</evidence>
<keyword evidence="1" id="KW-0175">Coiled coil</keyword>
<dbReference type="Pfam" id="PF03004">
    <property type="entry name" value="Transposase_24"/>
    <property type="match status" value="1"/>
</dbReference>
<feature type="compositionally biased region" description="Polar residues" evidence="2">
    <location>
        <begin position="73"/>
        <end position="84"/>
    </location>
</feature>
<feature type="region of interest" description="Disordered" evidence="2">
    <location>
        <begin position="54"/>
        <end position="92"/>
    </location>
</feature>
<dbReference type="Proteomes" id="UP001419268">
    <property type="component" value="Unassembled WGS sequence"/>
</dbReference>